<evidence type="ECO:0000313" key="2">
    <source>
        <dbReference type="Proteomes" id="UP000001861"/>
    </source>
</evidence>
<dbReference type="GeneID" id="6011676"/>
<name>A8NNL1_COPC7</name>
<dbReference type="STRING" id="240176.A8NNL1"/>
<dbReference type="eggNOG" id="ENOG502S7G9">
    <property type="taxonomic scope" value="Eukaryota"/>
</dbReference>
<comment type="caution">
    <text evidence="1">The sequence shown here is derived from an EMBL/GenBank/DDBJ whole genome shotgun (WGS) entry which is preliminary data.</text>
</comment>
<dbReference type="OrthoDB" id="2851338at2759"/>
<dbReference type="OMA" id="QDWYDNE"/>
<accession>A8NNL1</accession>
<dbReference type="VEuPathDB" id="FungiDB:CC1G_07291"/>
<dbReference type="EMBL" id="AACS02000012">
    <property type="protein sequence ID" value="EAU86633.1"/>
    <property type="molecule type" value="Genomic_DNA"/>
</dbReference>
<keyword evidence="2" id="KW-1185">Reference proteome</keyword>
<dbReference type="Proteomes" id="UP000001861">
    <property type="component" value="Unassembled WGS sequence"/>
</dbReference>
<evidence type="ECO:0000313" key="1">
    <source>
        <dbReference type="EMBL" id="EAU86633.1"/>
    </source>
</evidence>
<protein>
    <submittedName>
        <fullName evidence="1">Uncharacterized protein</fullName>
    </submittedName>
</protein>
<dbReference type="AlphaFoldDB" id="A8NNL1"/>
<dbReference type="InParanoid" id="A8NNL1"/>
<reference evidence="1 2" key="1">
    <citation type="journal article" date="2010" name="Proc. Natl. Acad. Sci. U.S.A.">
        <title>Insights into evolution of multicellular fungi from the assembled chromosomes of the mushroom Coprinopsis cinerea (Coprinus cinereus).</title>
        <authorList>
            <person name="Stajich J.E."/>
            <person name="Wilke S.K."/>
            <person name="Ahren D."/>
            <person name="Au C.H."/>
            <person name="Birren B.W."/>
            <person name="Borodovsky M."/>
            <person name="Burns C."/>
            <person name="Canback B."/>
            <person name="Casselton L.A."/>
            <person name="Cheng C.K."/>
            <person name="Deng J."/>
            <person name="Dietrich F.S."/>
            <person name="Fargo D.C."/>
            <person name="Farman M.L."/>
            <person name="Gathman A.C."/>
            <person name="Goldberg J."/>
            <person name="Guigo R."/>
            <person name="Hoegger P.J."/>
            <person name="Hooker J.B."/>
            <person name="Huggins A."/>
            <person name="James T.Y."/>
            <person name="Kamada T."/>
            <person name="Kilaru S."/>
            <person name="Kodira C."/>
            <person name="Kues U."/>
            <person name="Kupfer D."/>
            <person name="Kwan H.S."/>
            <person name="Lomsadze A."/>
            <person name="Li W."/>
            <person name="Lilly W.W."/>
            <person name="Ma L.J."/>
            <person name="Mackey A.J."/>
            <person name="Manning G."/>
            <person name="Martin F."/>
            <person name="Muraguchi H."/>
            <person name="Natvig D.O."/>
            <person name="Palmerini H."/>
            <person name="Ramesh M.A."/>
            <person name="Rehmeyer C.J."/>
            <person name="Roe B.A."/>
            <person name="Shenoy N."/>
            <person name="Stanke M."/>
            <person name="Ter-Hovhannisyan V."/>
            <person name="Tunlid A."/>
            <person name="Velagapudi R."/>
            <person name="Vision T.J."/>
            <person name="Zeng Q."/>
            <person name="Zolan M.E."/>
            <person name="Pukkila P.J."/>
        </authorList>
    </citation>
    <scope>NUCLEOTIDE SEQUENCE [LARGE SCALE GENOMIC DNA]</scope>
    <source>
        <strain evidence="2">Okayama-7 / 130 / ATCC MYA-4618 / FGSC 9003</strain>
    </source>
</reference>
<sequence>MRICMKNEGDTHTKLVEASPDLLGPTGPARIAKVYKHALWCDGKTSSPFSSLVKVGQVMSGFLAVLSDPGQQATLEEFHDWYNNEHIPLRLHHLKSFLSGARYAAADGKQPGWLAMYEVESVSAFQDPSYTILREKRSDRERELIQRLGVLDRRTCEVVYDSGKDNAKGTGMNVGNPSTFVVTVEIPTRPEESTFNNWVQRLSSVEQWARIRVVKALDKAITAVDESLKRVDVLDYLAVIEFVSKPGHVDQATIDAWLASYTDKTGQWRVWDLYKAYPCVGNGDDFKTHL</sequence>
<gene>
    <name evidence="1" type="ORF">CC1G_07291</name>
</gene>
<dbReference type="KEGG" id="cci:CC1G_07291"/>
<organism evidence="1 2">
    <name type="scientific">Coprinopsis cinerea (strain Okayama-7 / 130 / ATCC MYA-4618 / FGSC 9003)</name>
    <name type="common">Inky cap fungus</name>
    <name type="synonym">Hormographiella aspergillata</name>
    <dbReference type="NCBI Taxonomy" id="240176"/>
    <lineage>
        <taxon>Eukaryota</taxon>
        <taxon>Fungi</taxon>
        <taxon>Dikarya</taxon>
        <taxon>Basidiomycota</taxon>
        <taxon>Agaricomycotina</taxon>
        <taxon>Agaricomycetes</taxon>
        <taxon>Agaricomycetidae</taxon>
        <taxon>Agaricales</taxon>
        <taxon>Agaricineae</taxon>
        <taxon>Psathyrellaceae</taxon>
        <taxon>Coprinopsis</taxon>
    </lineage>
</organism>
<dbReference type="RefSeq" id="XP_001835149.1">
    <property type="nucleotide sequence ID" value="XM_001835097.1"/>
</dbReference>
<proteinExistence type="predicted"/>